<sequence>MFRHRLELRQQRGNKPFQIARAGRAAFLHEIVFRQKRIGVHQHAAIGHGRAAKVLVNAPGARNHADVVFVDHVDGNGACVDVKRAARNGRAFA</sequence>
<evidence type="ECO:0000313" key="1">
    <source>
        <dbReference type="EMBL" id="MPN25285.1"/>
    </source>
</evidence>
<organism evidence="1">
    <name type="scientific">bioreactor metagenome</name>
    <dbReference type="NCBI Taxonomy" id="1076179"/>
    <lineage>
        <taxon>unclassified sequences</taxon>
        <taxon>metagenomes</taxon>
        <taxon>ecological metagenomes</taxon>
    </lineage>
</organism>
<protein>
    <submittedName>
        <fullName evidence="1">Uncharacterized protein</fullName>
    </submittedName>
</protein>
<name>A0A645GF16_9ZZZZ</name>
<comment type="caution">
    <text evidence="1">The sequence shown here is derived from an EMBL/GenBank/DDBJ whole genome shotgun (WGS) entry which is preliminary data.</text>
</comment>
<dbReference type="AlphaFoldDB" id="A0A645GF16"/>
<reference evidence="1" key="1">
    <citation type="submission" date="2019-08" db="EMBL/GenBank/DDBJ databases">
        <authorList>
            <person name="Kucharzyk K."/>
            <person name="Murdoch R.W."/>
            <person name="Higgins S."/>
            <person name="Loffler F."/>
        </authorList>
    </citation>
    <scope>NUCLEOTIDE SEQUENCE</scope>
</reference>
<gene>
    <name evidence="1" type="ORF">SDC9_172692</name>
</gene>
<proteinExistence type="predicted"/>
<dbReference type="EMBL" id="VSSQ01074404">
    <property type="protein sequence ID" value="MPN25285.1"/>
    <property type="molecule type" value="Genomic_DNA"/>
</dbReference>
<accession>A0A645GF16</accession>